<keyword evidence="4" id="KW-1185">Reference proteome</keyword>
<dbReference type="Proteomes" id="UP000299102">
    <property type="component" value="Unassembled WGS sequence"/>
</dbReference>
<evidence type="ECO:0000313" key="3">
    <source>
        <dbReference type="EMBL" id="GBP26479.1"/>
    </source>
</evidence>
<evidence type="ECO:0000256" key="1">
    <source>
        <dbReference type="SAM" id="MobiDB-lite"/>
    </source>
</evidence>
<evidence type="ECO:0000313" key="4">
    <source>
        <dbReference type="Proteomes" id="UP000299102"/>
    </source>
</evidence>
<dbReference type="AlphaFoldDB" id="A0A4C1UJH9"/>
<dbReference type="OrthoDB" id="4327074at2759"/>
<dbReference type="STRING" id="151549.A0A4C1UJH9"/>
<feature type="compositionally biased region" description="Basic and acidic residues" evidence="1">
    <location>
        <begin position="300"/>
        <end position="309"/>
    </location>
</feature>
<sequence>MRRYNALKTVTCGVRRLRNLRKYSRRAVAVFVIISVTEYYFAILFLCKGFLGLITSVRMPRKREKKTDRGSKDLLLYEEAYQEIKNCRSIRAAMFDLCHVSLLRYKNKKMEDPAVRRLAYDLAIKYNLKKPESWDRGKMADTDWFSDFVKRNPELSIRCAQATSHQLATSFNRTNVDAFLNNYEKVMEKDHFEPQNIYNMDETGITTVQKPDRILTRNGAHQVRALTSRDAQVLQGSSSDTHLEELVQELESASDFMPQRLEYSCQPQESVTRENSAPRERSQLLIASEKDPLVFTSEASSRENSPEMVHKKKRISKNKERSSALSSVYPLEMMAENIKETEHRTTTEPISQRHCTPSPMSSHSLPPYQPASDSPDSKTGASGKLPISPDHMRTPLQQSHSNRLSTSKFQDFSPEAVCPFPKAPPRKLTNRGRKENRQYILLTPRKSRNRSGRTRKKDKT</sequence>
<feature type="transmembrane region" description="Helical" evidence="2">
    <location>
        <begin position="27"/>
        <end position="54"/>
    </location>
</feature>
<feature type="compositionally biased region" description="Polar residues" evidence="1">
    <location>
        <begin position="371"/>
        <end position="380"/>
    </location>
</feature>
<accession>A0A4C1UJH9</accession>
<proteinExistence type="predicted"/>
<evidence type="ECO:0000256" key="2">
    <source>
        <dbReference type="SAM" id="Phobius"/>
    </source>
</evidence>
<dbReference type="EMBL" id="BGZK01000181">
    <property type="protein sequence ID" value="GBP26479.1"/>
    <property type="molecule type" value="Genomic_DNA"/>
</dbReference>
<gene>
    <name evidence="3" type="ORF">EVAR_85981_1</name>
</gene>
<feature type="region of interest" description="Disordered" evidence="1">
    <location>
        <begin position="341"/>
        <end position="460"/>
    </location>
</feature>
<evidence type="ECO:0008006" key="5">
    <source>
        <dbReference type="Google" id="ProtNLM"/>
    </source>
</evidence>
<reference evidence="3 4" key="1">
    <citation type="journal article" date="2019" name="Commun. Biol.">
        <title>The bagworm genome reveals a unique fibroin gene that provides high tensile strength.</title>
        <authorList>
            <person name="Kono N."/>
            <person name="Nakamura H."/>
            <person name="Ohtoshi R."/>
            <person name="Tomita M."/>
            <person name="Numata K."/>
            <person name="Arakawa K."/>
        </authorList>
    </citation>
    <scope>NUCLEOTIDE SEQUENCE [LARGE SCALE GENOMIC DNA]</scope>
</reference>
<organism evidence="3 4">
    <name type="scientific">Eumeta variegata</name>
    <name type="common">Bagworm moth</name>
    <name type="synonym">Eumeta japonica</name>
    <dbReference type="NCBI Taxonomy" id="151549"/>
    <lineage>
        <taxon>Eukaryota</taxon>
        <taxon>Metazoa</taxon>
        <taxon>Ecdysozoa</taxon>
        <taxon>Arthropoda</taxon>
        <taxon>Hexapoda</taxon>
        <taxon>Insecta</taxon>
        <taxon>Pterygota</taxon>
        <taxon>Neoptera</taxon>
        <taxon>Endopterygota</taxon>
        <taxon>Lepidoptera</taxon>
        <taxon>Glossata</taxon>
        <taxon>Ditrysia</taxon>
        <taxon>Tineoidea</taxon>
        <taxon>Psychidae</taxon>
        <taxon>Oiketicinae</taxon>
        <taxon>Eumeta</taxon>
    </lineage>
</organism>
<feature type="region of interest" description="Disordered" evidence="1">
    <location>
        <begin position="265"/>
        <end position="328"/>
    </location>
</feature>
<feature type="compositionally biased region" description="Basic and acidic residues" evidence="1">
    <location>
        <begin position="276"/>
        <end position="292"/>
    </location>
</feature>
<keyword evidence="2" id="KW-0472">Membrane</keyword>
<keyword evidence="2" id="KW-0812">Transmembrane</keyword>
<feature type="compositionally biased region" description="Polar residues" evidence="1">
    <location>
        <begin position="265"/>
        <end position="275"/>
    </location>
</feature>
<comment type="caution">
    <text evidence="3">The sequence shown here is derived from an EMBL/GenBank/DDBJ whole genome shotgun (WGS) entry which is preliminary data.</text>
</comment>
<name>A0A4C1UJH9_EUMVA</name>
<protein>
    <recommendedName>
        <fullName evidence="5">HTH CENPB-type domain-containing protein</fullName>
    </recommendedName>
</protein>
<feature type="compositionally biased region" description="Polar residues" evidence="1">
    <location>
        <begin position="347"/>
        <end position="364"/>
    </location>
</feature>
<keyword evidence="2" id="KW-1133">Transmembrane helix</keyword>
<feature type="compositionally biased region" description="Basic residues" evidence="1">
    <location>
        <begin position="445"/>
        <end position="460"/>
    </location>
</feature>
<feature type="compositionally biased region" description="Polar residues" evidence="1">
    <location>
        <begin position="395"/>
        <end position="410"/>
    </location>
</feature>